<reference evidence="6" key="1">
    <citation type="submission" date="2018-05" db="EMBL/GenBank/DDBJ databases">
        <authorList>
            <person name="Lanie J.A."/>
            <person name="Ng W.-L."/>
            <person name="Kazmierczak K.M."/>
            <person name="Andrzejewski T.M."/>
            <person name="Davidsen T.M."/>
            <person name="Wayne K.J."/>
            <person name="Tettelin H."/>
            <person name="Glass J.I."/>
            <person name="Rusch D."/>
            <person name="Podicherti R."/>
            <person name="Tsui H.-C.T."/>
            <person name="Winkler M.E."/>
        </authorList>
    </citation>
    <scope>NUCLEOTIDE SEQUENCE</scope>
</reference>
<dbReference type="InterPro" id="IPR035566">
    <property type="entry name" value="Ribosomal_protein_bL20_C"/>
</dbReference>
<dbReference type="Pfam" id="PF00453">
    <property type="entry name" value="Ribosomal_L20"/>
    <property type="match status" value="1"/>
</dbReference>
<evidence type="ECO:0000256" key="1">
    <source>
        <dbReference type="ARBA" id="ARBA00007698"/>
    </source>
</evidence>
<keyword evidence="5" id="KW-0687">Ribonucleoprotein</keyword>
<gene>
    <name evidence="6" type="ORF">METZ01_LOCUS118634</name>
</gene>
<dbReference type="InterPro" id="IPR049946">
    <property type="entry name" value="RIBOSOMAL_L20_CS"/>
</dbReference>
<accession>A0A381XMD2</accession>
<evidence type="ECO:0000256" key="3">
    <source>
        <dbReference type="ARBA" id="ARBA00022884"/>
    </source>
</evidence>
<sequence length="115" mass="13273">MSRVKTGSIRRQSRKKVLKLAKGYRGRRKNIRRTAINAVEKGLNYAYAHRRARKRDFRRLWITRINAAARMHGLSYSRLIDGLRKVGVDLNRKVLADIAVRDEAGFARIVELAKG</sequence>
<dbReference type="Gene3D" id="1.10.1900.20">
    <property type="entry name" value="Ribosomal protein L20"/>
    <property type="match status" value="1"/>
</dbReference>
<evidence type="ECO:0008006" key="7">
    <source>
        <dbReference type="Google" id="ProtNLM"/>
    </source>
</evidence>
<dbReference type="AlphaFoldDB" id="A0A381XMD2"/>
<protein>
    <recommendedName>
        <fullName evidence="7">50S ribosomal protein L20</fullName>
    </recommendedName>
</protein>
<keyword evidence="3" id="KW-0694">RNA-binding</keyword>
<dbReference type="InterPro" id="IPR005813">
    <property type="entry name" value="Ribosomal_bL20"/>
</dbReference>
<keyword evidence="2" id="KW-0699">rRNA-binding</keyword>
<dbReference type="GO" id="GO:0006412">
    <property type="term" value="P:translation"/>
    <property type="evidence" value="ECO:0007669"/>
    <property type="project" value="InterPro"/>
</dbReference>
<evidence type="ECO:0000256" key="2">
    <source>
        <dbReference type="ARBA" id="ARBA00022730"/>
    </source>
</evidence>
<dbReference type="GO" id="GO:0005840">
    <property type="term" value="C:ribosome"/>
    <property type="evidence" value="ECO:0007669"/>
    <property type="project" value="UniProtKB-KW"/>
</dbReference>
<dbReference type="PRINTS" id="PR00062">
    <property type="entry name" value="RIBOSOMALL20"/>
</dbReference>
<dbReference type="HAMAP" id="MF_00382">
    <property type="entry name" value="Ribosomal_bL20"/>
    <property type="match status" value="1"/>
</dbReference>
<dbReference type="GO" id="GO:0019843">
    <property type="term" value="F:rRNA binding"/>
    <property type="evidence" value="ECO:0007669"/>
    <property type="project" value="UniProtKB-KW"/>
</dbReference>
<dbReference type="GO" id="GO:1990904">
    <property type="term" value="C:ribonucleoprotein complex"/>
    <property type="evidence" value="ECO:0007669"/>
    <property type="project" value="UniProtKB-KW"/>
</dbReference>
<evidence type="ECO:0000256" key="5">
    <source>
        <dbReference type="ARBA" id="ARBA00023274"/>
    </source>
</evidence>
<dbReference type="FunFam" id="1.10.1900.20:FF:000001">
    <property type="entry name" value="50S ribosomal protein L20"/>
    <property type="match status" value="1"/>
</dbReference>
<dbReference type="PANTHER" id="PTHR10986">
    <property type="entry name" value="39S RIBOSOMAL PROTEIN L20"/>
    <property type="match status" value="1"/>
</dbReference>
<dbReference type="GO" id="GO:0003735">
    <property type="term" value="F:structural constituent of ribosome"/>
    <property type="evidence" value="ECO:0007669"/>
    <property type="project" value="InterPro"/>
</dbReference>
<proteinExistence type="inferred from homology"/>
<keyword evidence="4" id="KW-0689">Ribosomal protein</keyword>
<evidence type="ECO:0000313" key="6">
    <source>
        <dbReference type="EMBL" id="SVA65780.1"/>
    </source>
</evidence>
<dbReference type="EMBL" id="UINC01015658">
    <property type="protein sequence ID" value="SVA65780.1"/>
    <property type="molecule type" value="Genomic_DNA"/>
</dbReference>
<organism evidence="6">
    <name type="scientific">marine metagenome</name>
    <dbReference type="NCBI Taxonomy" id="408172"/>
    <lineage>
        <taxon>unclassified sequences</taxon>
        <taxon>metagenomes</taxon>
        <taxon>ecological metagenomes</taxon>
    </lineage>
</organism>
<comment type="similarity">
    <text evidence="1">Belongs to the bacterial ribosomal protein bL20 family.</text>
</comment>
<dbReference type="NCBIfam" id="TIGR01032">
    <property type="entry name" value="rplT_bact"/>
    <property type="match status" value="1"/>
</dbReference>
<name>A0A381XMD2_9ZZZZ</name>
<dbReference type="PROSITE" id="PS00937">
    <property type="entry name" value="RIBOSOMAL_L20"/>
    <property type="match status" value="1"/>
</dbReference>
<dbReference type="Gene3D" id="6.10.160.10">
    <property type="match status" value="1"/>
</dbReference>
<evidence type="ECO:0000256" key="4">
    <source>
        <dbReference type="ARBA" id="ARBA00022980"/>
    </source>
</evidence>
<dbReference type="SUPFAM" id="SSF74731">
    <property type="entry name" value="Ribosomal protein L20"/>
    <property type="match status" value="1"/>
</dbReference>
<dbReference type="CDD" id="cd07026">
    <property type="entry name" value="Ribosomal_L20"/>
    <property type="match status" value="1"/>
</dbReference>